<feature type="region of interest" description="Disordered" evidence="5">
    <location>
        <begin position="226"/>
        <end position="245"/>
    </location>
</feature>
<keyword evidence="8" id="KW-1185">Reference proteome</keyword>
<sequence>MDATSQPAVRCQAVAKTYDTGDSQVPALRGVDLEVHPGELLMLVGPSGCGKTTLISIIAGILDQDTGSCEVFGRDFLHMKDKEKLDYRARNIGFVFQAFNLLPTLTAAENVSVPLIINGTPRRQALQKAGEMLNRVGLGERGRSLPAQLSGGQQQRVAIARALVHNPRLVVCDEPTSALDHETGHKVMALMREVAMTHDRSLVIVTHDARIFGFADRIARMDDGHIESVTTQAPNARREDTPHVA</sequence>
<evidence type="ECO:0000256" key="5">
    <source>
        <dbReference type="SAM" id="MobiDB-lite"/>
    </source>
</evidence>
<evidence type="ECO:0000313" key="7">
    <source>
        <dbReference type="EMBL" id="BBL72626.1"/>
    </source>
</evidence>
<dbReference type="InterPro" id="IPR017911">
    <property type="entry name" value="MacB-like_ATP-bd"/>
</dbReference>
<keyword evidence="3 7" id="KW-0067">ATP-binding</keyword>
<dbReference type="Proteomes" id="UP000824988">
    <property type="component" value="Chromosome"/>
</dbReference>
<proteinExistence type="inferred from homology"/>
<accession>A0A8D5AJP5</accession>
<dbReference type="GO" id="GO:0005886">
    <property type="term" value="C:plasma membrane"/>
    <property type="evidence" value="ECO:0007669"/>
    <property type="project" value="TreeGrafter"/>
</dbReference>
<evidence type="ECO:0000256" key="2">
    <source>
        <dbReference type="ARBA" id="ARBA00022741"/>
    </source>
</evidence>
<feature type="domain" description="ABC transporter" evidence="6">
    <location>
        <begin position="9"/>
        <end position="245"/>
    </location>
</feature>
<dbReference type="FunFam" id="3.40.50.300:FF:000032">
    <property type="entry name" value="Export ABC transporter ATP-binding protein"/>
    <property type="match status" value="1"/>
</dbReference>
<dbReference type="CDD" id="cd03255">
    <property type="entry name" value="ABC_MJ0796_LolCDE_FtsE"/>
    <property type="match status" value="1"/>
</dbReference>
<evidence type="ECO:0000256" key="3">
    <source>
        <dbReference type="ARBA" id="ARBA00022840"/>
    </source>
</evidence>
<keyword evidence="1" id="KW-0813">Transport</keyword>
<evidence type="ECO:0000256" key="1">
    <source>
        <dbReference type="ARBA" id="ARBA00022448"/>
    </source>
</evidence>
<dbReference type="InterPro" id="IPR015854">
    <property type="entry name" value="ABC_transpr_LolD-like"/>
</dbReference>
<dbReference type="PANTHER" id="PTHR24220:SF659">
    <property type="entry name" value="TRANSPORTER, PUTATIVE-RELATED"/>
    <property type="match status" value="1"/>
</dbReference>
<gene>
    <name evidence="7" type="ORF">MoryE10_32320</name>
</gene>
<name>A0A8D5AJP5_9GAMM</name>
<dbReference type="EMBL" id="AP019782">
    <property type="protein sequence ID" value="BBL72626.1"/>
    <property type="molecule type" value="Genomic_DNA"/>
</dbReference>
<protein>
    <submittedName>
        <fullName evidence="7">ABC transporter ATP-binding protein</fullName>
    </submittedName>
</protein>
<dbReference type="Pfam" id="PF00005">
    <property type="entry name" value="ABC_tran"/>
    <property type="match status" value="1"/>
</dbReference>
<keyword evidence="2" id="KW-0547">Nucleotide-binding</keyword>
<dbReference type="KEGG" id="moz:MoryE10_32320"/>
<dbReference type="InterPro" id="IPR017871">
    <property type="entry name" value="ABC_transporter-like_CS"/>
</dbReference>
<evidence type="ECO:0000259" key="6">
    <source>
        <dbReference type="PROSITE" id="PS50893"/>
    </source>
</evidence>
<evidence type="ECO:0000256" key="4">
    <source>
        <dbReference type="ARBA" id="ARBA00038388"/>
    </source>
</evidence>
<dbReference type="PROSITE" id="PS00211">
    <property type="entry name" value="ABC_TRANSPORTER_1"/>
    <property type="match status" value="1"/>
</dbReference>
<dbReference type="RefSeq" id="WP_221047664.1">
    <property type="nucleotide sequence ID" value="NZ_AP019782.1"/>
</dbReference>
<organism evidence="7 8">
    <name type="scientific">Methylogaea oryzae</name>
    <dbReference type="NCBI Taxonomy" id="1295382"/>
    <lineage>
        <taxon>Bacteria</taxon>
        <taxon>Pseudomonadati</taxon>
        <taxon>Pseudomonadota</taxon>
        <taxon>Gammaproteobacteria</taxon>
        <taxon>Methylococcales</taxon>
        <taxon>Methylococcaceae</taxon>
        <taxon>Methylogaea</taxon>
    </lineage>
</organism>
<dbReference type="GO" id="GO:0022857">
    <property type="term" value="F:transmembrane transporter activity"/>
    <property type="evidence" value="ECO:0007669"/>
    <property type="project" value="TreeGrafter"/>
</dbReference>
<dbReference type="GO" id="GO:0016887">
    <property type="term" value="F:ATP hydrolysis activity"/>
    <property type="evidence" value="ECO:0007669"/>
    <property type="project" value="InterPro"/>
</dbReference>
<dbReference type="PANTHER" id="PTHR24220">
    <property type="entry name" value="IMPORT ATP-BINDING PROTEIN"/>
    <property type="match status" value="1"/>
</dbReference>
<dbReference type="SMART" id="SM00382">
    <property type="entry name" value="AAA"/>
    <property type="match status" value="1"/>
</dbReference>
<evidence type="ECO:0000313" key="8">
    <source>
        <dbReference type="Proteomes" id="UP000824988"/>
    </source>
</evidence>
<dbReference type="InterPro" id="IPR003439">
    <property type="entry name" value="ABC_transporter-like_ATP-bd"/>
</dbReference>
<dbReference type="PROSITE" id="PS50893">
    <property type="entry name" value="ABC_TRANSPORTER_2"/>
    <property type="match status" value="1"/>
</dbReference>
<dbReference type="InterPro" id="IPR003593">
    <property type="entry name" value="AAA+_ATPase"/>
</dbReference>
<dbReference type="AlphaFoldDB" id="A0A8D5AJP5"/>
<feature type="compositionally biased region" description="Basic and acidic residues" evidence="5">
    <location>
        <begin position="236"/>
        <end position="245"/>
    </location>
</feature>
<reference evidence="7" key="1">
    <citation type="submission" date="2019-06" db="EMBL/GenBank/DDBJ databases">
        <title>Complete genome sequence of Methylogaea oryzae strain JCM16910.</title>
        <authorList>
            <person name="Asakawa S."/>
        </authorList>
    </citation>
    <scope>NUCLEOTIDE SEQUENCE</scope>
    <source>
        <strain evidence="7">E10</strain>
    </source>
</reference>
<dbReference type="GO" id="GO:1902495">
    <property type="term" value="C:transmembrane transporter complex"/>
    <property type="evidence" value="ECO:0007669"/>
    <property type="project" value="UniProtKB-ARBA"/>
</dbReference>
<dbReference type="GO" id="GO:0005524">
    <property type="term" value="F:ATP binding"/>
    <property type="evidence" value="ECO:0007669"/>
    <property type="project" value="UniProtKB-KW"/>
</dbReference>
<comment type="similarity">
    <text evidence="4">Belongs to the ABC transporter superfamily. Macrolide exporter (TC 3.A.1.122) family.</text>
</comment>